<dbReference type="GO" id="GO:0042597">
    <property type="term" value="C:periplasmic space"/>
    <property type="evidence" value="ECO:0007669"/>
    <property type="project" value="InterPro"/>
</dbReference>
<feature type="binding site" description="axial binding residue" evidence="5">
    <location>
        <position position="151"/>
    </location>
    <ligand>
        <name>heme c</name>
        <dbReference type="ChEBI" id="CHEBI:61717"/>
        <label>2</label>
    </ligand>
    <ligandPart>
        <name>Fe</name>
        <dbReference type="ChEBI" id="CHEBI:18248"/>
    </ligandPart>
</feature>
<feature type="binding site" description="axial binding residue" evidence="5">
    <location>
        <position position="59"/>
    </location>
    <ligand>
        <name>heme c</name>
        <dbReference type="ChEBI" id="CHEBI:61717"/>
        <label>1</label>
    </ligand>
    <ligandPart>
        <name>Fe</name>
        <dbReference type="ChEBI" id="CHEBI:18248"/>
    </ligandPart>
</feature>
<dbReference type="GO" id="GO:0005506">
    <property type="term" value="F:iron ion binding"/>
    <property type="evidence" value="ECO:0007669"/>
    <property type="project" value="InterPro"/>
</dbReference>
<feature type="binding site" description="axial binding residue" evidence="5">
    <location>
        <position position="98"/>
    </location>
    <ligand>
        <name>heme c</name>
        <dbReference type="ChEBI" id="CHEBI:61717"/>
        <label>1</label>
    </ligand>
    <ligandPart>
        <name>Fe</name>
        <dbReference type="ChEBI" id="CHEBI:18248"/>
    </ligandPart>
</feature>
<evidence type="ECO:0000256" key="5">
    <source>
        <dbReference type="PIRSR" id="PIRSR000005-2"/>
    </source>
</evidence>
<evidence type="ECO:0000313" key="7">
    <source>
        <dbReference type="EMBL" id="KVG72069.1"/>
    </source>
</evidence>
<evidence type="ECO:0000313" key="8">
    <source>
        <dbReference type="Proteomes" id="UP000064029"/>
    </source>
</evidence>
<sequence>MKKRILFAVAAIVVVLLAIYGPGLVDLYRLQRYVTASAQASQADGGPWPRLPDVCVSCHGVNGNSLNQGYPSLAGQPPAYIAEQLHKFADGRRTNPIMGPLAMTLSDAEIKRLSDYYAKQTAAENRFFEPDARLKARGEQLAKEGACAACHGAQLMGQGPFPRLAGQGVDYVLKQLDAFAAGTRSESTGTMQRVAAAMSPEDRKAVAHYLASARPAKQ</sequence>
<keyword evidence="2 5" id="KW-0479">Metal-binding</keyword>
<feature type="binding site" description="covalent" evidence="4">
    <location>
        <position position="147"/>
    </location>
    <ligand>
        <name>heme c</name>
        <dbReference type="ChEBI" id="CHEBI:61717"/>
        <label>2</label>
    </ligand>
</feature>
<feature type="domain" description="Cytochrome c" evidence="6">
    <location>
        <begin position="133"/>
        <end position="214"/>
    </location>
</feature>
<accession>A0A103RQQ3</accession>
<dbReference type="Pfam" id="PF00034">
    <property type="entry name" value="Cytochrom_C"/>
    <property type="match status" value="1"/>
</dbReference>
<dbReference type="InterPro" id="IPR024167">
    <property type="entry name" value="Cytochrome_c4-like"/>
</dbReference>
<dbReference type="Proteomes" id="UP000064029">
    <property type="component" value="Unassembled WGS sequence"/>
</dbReference>
<dbReference type="GO" id="GO:0020037">
    <property type="term" value="F:heme binding"/>
    <property type="evidence" value="ECO:0007669"/>
    <property type="project" value="InterPro"/>
</dbReference>
<dbReference type="RefSeq" id="WP_059750129.1">
    <property type="nucleotide sequence ID" value="NZ_LOXM01000065.1"/>
</dbReference>
<dbReference type="InterPro" id="IPR050597">
    <property type="entry name" value="Cytochrome_c_Oxidase_Subunit"/>
</dbReference>
<evidence type="ECO:0000259" key="6">
    <source>
        <dbReference type="PROSITE" id="PS51007"/>
    </source>
</evidence>
<dbReference type="Pfam" id="PF13442">
    <property type="entry name" value="Cytochrome_CBB3"/>
    <property type="match status" value="1"/>
</dbReference>
<keyword evidence="3 5" id="KW-0408">Iron</keyword>
<comment type="PTM">
    <text evidence="4">Binds 2 heme c groups covalently per subunit.</text>
</comment>
<gene>
    <name evidence="7" type="ORF">WJ33_19295</name>
</gene>
<name>A0A103RQQ3_9BURK</name>
<dbReference type="PROSITE" id="PS51007">
    <property type="entry name" value="CYTC"/>
    <property type="match status" value="2"/>
</dbReference>
<dbReference type="OrthoDB" id="5295860at2"/>
<evidence type="ECO:0000256" key="3">
    <source>
        <dbReference type="ARBA" id="ARBA00023004"/>
    </source>
</evidence>
<dbReference type="PIRSF" id="PIRSF000005">
    <property type="entry name" value="Cytochrome_c4"/>
    <property type="match status" value="1"/>
</dbReference>
<feature type="binding site" description="covalent" evidence="4">
    <location>
        <position position="55"/>
    </location>
    <ligand>
        <name>heme c</name>
        <dbReference type="ChEBI" id="CHEBI:61717"/>
        <label>1</label>
    </ligand>
</feature>
<evidence type="ECO:0000256" key="2">
    <source>
        <dbReference type="ARBA" id="ARBA00022723"/>
    </source>
</evidence>
<protein>
    <submittedName>
        <fullName evidence="7">Cytochrome C</fullName>
    </submittedName>
</protein>
<dbReference type="GO" id="GO:0009055">
    <property type="term" value="F:electron transfer activity"/>
    <property type="evidence" value="ECO:0007669"/>
    <property type="project" value="InterPro"/>
</dbReference>
<dbReference type="InterPro" id="IPR009056">
    <property type="entry name" value="Cyt_c-like_dom"/>
</dbReference>
<dbReference type="PANTHER" id="PTHR33751:SF11">
    <property type="entry name" value="BLL4483 PROTEIN"/>
    <property type="match status" value="1"/>
</dbReference>
<proteinExistence type="predicted"/>
<dbReference type="AlphaFoldDB" id="A0A103RQQ3"/>
<feature type="binding site" description="axial binding residue" evidence="5">
    <location>
        <position position="191"/>
    </location>
    <ligand>
        <name>heme c</name>
        <dbReference type="ChEBI" id="CHEBI:61717"/>
        <label>2</label>
    </ligand>
    <ligandPart>
        <name>Fe</name>
        <dbReference type="ChEBI" id="CHEBI:18248"/>
    </ligandPart>
</feature>
<feature type="binding site" description="covalent" evidence="4">
    <location>
        <position position="58"/>
    </location>
    <ligand>
        <name>heme c</name>
        <dbReference type="ChEBI" id="CHEBI:61717"/>
        <label>1</label>
    </ligand>
</feature>
<organism evidence="7 8">
    <name type="scientific">Burkholderia ubonensis</name>
    <dbReference type="NCBI Taxonomy" id="101571"/>
    <lineage>
        <taxon>Bacteria</taxon>
        <taxon>Pseudomonadati</taxon>
        <taxon>Pseudomonadota</taxon>
        <taxon>Betaproteobacteria</taxon>
        <taxon>Burkholderiales</taxon>
        <taxon>Burkholderiaceae</taxon>
        <taxon>Burkholderia</taxon>
        <taxon>Burkholderia cepacia complex</taxon>
    </lineage>
</organism>
<dbReference type="SUPFAM" id="SSF46626">
    <property type="entry name" value="Cytochrome c"/>
    <property type="match status" value="2"/>
</dbReference>
<dbReference type="Gene3D" id="1.10.760.10">
    <property type="entry name" value="Cytochrome c-like domain"/>
    <property type="match status" value="2"/>
</dbReference>
<keyword evidence="1 4" id="KW-0349">Heme</keyword>
<evidence type="ECO:0000256" key="4">
    <source>
        <dbReference type="PIRSR" id="PIRSR000005-1"/>
    </source>
</evidence>
<evidence type="ECO:0000256" key="1">
    <source>
        <dbReference type="ARBA" id="ARBA00022617"/>
    </source>
</evidence>
<feature type="binding site" description="covalent" evidence="4">
    <location>
        <position position="150"/>
    </location>
    <ligand>
        <name>heme c</name>
        <dbReference type="ChEBI" id="CHEBI:61717"/>
        <label>2</label>
    </ligand>
</feature>
<feature type="domain" description="Cytochrome c" evidence="6">
    <location>
        <begin position="40"/>
        <end position="121"/>
    </location>
</feature>
<dbReference type="PANTHER" id="PTHR33751">
    <property type="entry name" value="CBB3-TYPE CYTOCHROME C OXIDASE SUBUNIT FIXP"/>
    <property type="match status" value="1"/>
</dbReference>
<comment type="caution">
    <text evidence="7">The sequence shown here is derived from an EMBL/GenBank/DDBJ whole genome shotgun (WGS) entry which is preliminary data.</text>
</comment>
<dbReference type="InterPro" id="IPR036909">
    <property type="entry name" value="Cyt_c-like_dom_sf"/>
</dbReference>
<dbReference type="EMBL" id="LOXM01000065">
    <property type="protein sequence ID" value="KVG72069.1"/>
    <property type="molecule type" value="Genomic_DNA"/>
</dbReference>
<reference evidence="7 8" key="1">
    <citation type="submission" date="2015-11" db="EMBL/GenBank/DDBJ databases">
        <title>Expanding the genomic diversity of Burkholderia species for the development of highly accurate diagnostics.</title>
        <authorList>
            <person name="Sahl J."/>
            <person name="Keim P."/>
            <person name="Wagner D."/>
        </authorList>
    </citation>
    <scope>NUCLEOTIDE SEQUENCE [LARGE SCALE GENOMIC DNA]</scope>
    <source>
        <strain evidence="7 8">MSMB2036</strain>
    </source>
</reference>